<dbReference type="PANTHER" id="PTHR12585:SF70">
    <property type="entry name" value="RAD21_REC8 N TERMINAL DOMAIN PROTEIN (AFU_ORTHOLOGUE AFUA_6G02900)"/>
    <property type="match status" value="1"/>
</dbReference>
<proteinExistence type="predicted"/>
<dbReference type="InterPro" id="IPR039781">
    <property type="entry name" value="Rad21/Rec8-like"/>
</dbReference>
<keyword evidence="2" id="KW-0539">Nucleus</keyword>
<sequence length="749" mass="80069">MFYSHDVLTSRKYGVATVWLVATLGAKSNLRKINRKAILDVDVPKACQTIIDPAAPMALRLQGNLLYGVSRVYLQQCGYVLSDAQNAHNAIRLMLKAMQDAGLDPEAGKARPEQLVLQDDPSFLPDFALLPPADLLADLQIPLVQTPRSGESQSLTPFGSQQAPGTPGEQLGGLVIPSSSSRGAGGFALAGDDGGVSSMMGDHSGMLEEEGIVPLLDDPDFGFDADGNLIEFTPGQPVPGTPAVAGGATVTSDAGASARVRREHEEGQRAGVELHDGDMDIDLPLFGDDLSEGEAFPANRPVQGQEQSVLVETSSTVAAPMRRKRRTARVLSLDTTMELRNKDLSNWNTNYLKNMEQASRVKHKQWVASQAKKNAEYWVWGAGLGGIGNRLAGATGPTPFDNFYGDGLFKLLTGQSRKSRAGKKHDRDSGIDEETQGESRRVRPKSDEDQEQIGRGEEDEAMFVPGGDEEVELPRDAPSALDDQQVFSAMPWNMSASRHGSSALPLSGRVGMLGSMGRPSSLSMGRGRGSRMVSASPLHGHGKTGAGGLEALRSLEGEDELGNIVSDDFGFAPLGPGTDSDESFEQQPFQPSVRVHGALSAEGGNFLAFVADAIAEKRQRAKAALGEMADEQRAEAAEGIDEVLFEEFLSPTENTKMVAAQGLLMVLALGTKGLLNVRQDDGFEEIGLSLTKEALALQTAVQEHVEEEADVEKGEGQFEEQLAMGAEIEVDDDAESEEAGDDHDSLYTD</sequence>
<dbReference type="CDD" id="cd21789">
    <property type="entry name" value="Rad21_Rec8_M_SpRec8p-like"/>
    <property type="match status" value="1"/>
</dbReference>
<feature type="region of interest" description="Disordered" evidence="3">
    <location>
        <begin position="147"/>
        <end position="177"/>
    </location>
</feature>
<dbReference type="Pfam" id="PF04825">
    <property type="entry name" value="Rad21_Rec8_N"/>
    <property type="match status" value="1"/>
</dbReference>
<dbReference type="GO" id="GO:0030892">
    <property type="term" value="C:mitotic cohesin complex"/>
    <property type="evidence" value="ECO:0007669"/>
    <property type="project" value="TreeGrafter"/>
</dbReference>
<comment type="caution">
    <text evidence="5">The sequence shown here is derived from an EMBL/GenBank/DDBJ whole genome shotgun (WGS) entry which is preliminary data.</text>
</comment>
<feature type="compositionally biased region" description="Basic and acidic residues" evidence="3">
    <location>
        <begin position="437"/>
        <end position="456"/>
    </location>
</feature>
<dbReference type="GO" id="GO:0007064">
    <property type="term" value="P:mitotic sister chromatid cohesion"/>
    <property type="evidence" value="ECO:0007669"/>
    <property type="project" value="TreeGrafter"/>
</dbReference>
<name>A0A1Y2A8L4_9PLEO</name>
<feature type="region of interest" description="Disordered" evidence="3">
    <location>
        <begin position="724"/>
        <end position="749"/>
    </location>
</feature>
<feature type="compositionally biased region" description="Polar residues" evidence="3">
    <location>
        <begin position="147"/>
        <end position="164"/>
    </location>
</feature>
<feature type="region of interest" description="Disordered" evidence="3">
    <location>
        <begin position="567"/>
        <end position="586"/>
    </location>
</feature>
<organism evidence="5 6">
    <name type="scientific">Clohesyomyces aquaticus</name>
    <dbReference type="NCBI Taxonomy" id="1231657"/>
    <lineage>
        <taxon>Eukaryota</taxon>
        <taxon>Fungi</taxon>
        <taxon>Dikarya</taxon>
        <taxon>Ascomycota</taxon>
        <taxon>Pezizomycotina</taxon>
        <taxon>Dothideomycetes</taxon>
        <taxon>Pleosporomycetidae</taxon>
        <taxon>Pleosporales</taxon>
        <taxon>Lindgomycetaceae</taxon>
        <taxon>Clohesyomyces</taxon>
    </lineage>
</organism>
<feature type="region of interest" description="Disordered" evidence="3">
    <location>
        <begin position="520"/>
        <end position="545"/>
    </location>
</feature>
<dbReference type="OrthoDB" id="5427633at2759"/>
<protein>
    <submittedName>
        <fullName evidence="5">Rec8 like protein-domain-containing protein</fullName>
    </submittedName>
</protein>
<feature type="domain" description="Rad21/Rec8-like protein N-terminal" evidence="4">
    <location>
        <begin position="1"/>
        <end position="112"/>
    </location>
</feature>
<dbReference type="Proteomes" id="UP000193144">
    <property type="component" value="Unassembled WGS sequence"/>
</dbReference>
<dbReference type="InterPro" id="IPR006910">
    <property type="entry name" value="Rad21_Rec8_N"/>
</dbReference>
<keyword evidence="6" id="KW-1185">Reference proteome</keyword>
<feature type="region of interest" description="Disordered" evidence="3">
    <location>
        <begin position="415"/>
        <end position="464"/>
    </location>
</feature>
<evidence type="ECO:0000256" key="1">
    <source>
        <dbReference type="ARBA" id="ARBA00004123"/>
    </source>
</evidence>
<dbReference type="GO" id="GO:0003682">
    <property type="term" value="F:chromatin binding"/>
    <property type="evidence" value="ECO:0007669"/>
    <property type="project" value="TreeGrafter"/>
</dbReference>
<evidence type="ECO:0000256" key="2">
    <source>
        <dbReference type="ARBA" id="ARBA00023242"/>
    </source>
</evidence>
<dbReference type="EMBL" id="MCFA01000005">
    <property type="protein sequence ID" value="ORY18856.1"/>
    <property type="molecule type" value="Genomic_DNA"/>
</dbReference>
<evidence type="ECO:0000256" key="3">
    <source>
        <dbReference type="SAM" id="MobiDB-lite"/>
    </source>
</evidence>
<feature type="compositionally biased region" description="Low complexity" evidence="3">
    <location>
        <begin position="520"/>
        <end position="534"/>
    </location>
</feature>
<evidence type="ECO:0000259" key="4">
    <source>
        <dbReference type="Pfam" id="PF04825"/>
    </source>
</evidence>
<dbReference type="PANTHER" id="PTHR12585">
    <property type="entry name" value="SCC1 / RAD21 FAMILY MEMBER"/>
    <property type="match status" value="1"/>
</dbReference>
<accession>A0A1Y2A8L4</accession>
<dbReference type="GO" id="GO:0005634">
    <property type="term" value="C:nucleus"/>
    <property type="evidence" value="ECO:0007669"/>
    <property type="project" value="UniProtKB-SubCell"/>
</dbReference>
<reference evidence="5 6" key="1">
    <citation type="submission" date="2016-07" db="EMBL/GenBank/DDBJ databases">
        <title>Pervasive Adenine N6-methylation of Active Genes in Fungi.</title>
        <authorList>
            <consortium name="DOE Joint Genome Institute"/>
            <person name="Mondo S.J."/>
            <person name="Dannebaum R.O."/>
            <person name="Kuo R.C."/>
            <person name="Labutti K."/>
            <person name="Haridas S."/>
            <person name="Kuo A."/>
            <person name="Salamov A."/>
            <person name="Ahrendt S.R."/>
            <person name="Lipzen A."/>
            <person name="Sullivan W."/>
            <person name="Andreopoulos W.B."/>
            <person name="Clum A."/>
            <person name="Lindquist E."/>
            <person name="Daum C."/>
            <person name="Ramamoorthy G.K."/>
            <person name="Gryganskyi A."/>
            <person name="Culley D."/>
            <person name="Magnuson J.K."/>
            <person name="James T.Y."/>
            <person name="O'Malley M.A."/>
            <person name="Stajich J.E."/>
            <person name="Spatafora J.W."/>
            <person name="Visel A."/>
            <person name="Grigoriev I.V."/>
        </authorList>
    </citation>
    <scope>NUCLEOTIDE SEQUENCE [LARGE SCALE GENOMIC DNA]</scope>
    <source>
        <strain evidence="5 6">CBS 115471</strain>
    </source>
</reference>
<feature type="compositionally biased region" description="Acidic residues" evidence="3">
    <location>
        <begin position="728"/>
        <end position="741"/>
    </location>
</feature>
<evidence type="ECO:0000313" key="5">
    <source>
        <dbReference type="EMBL" id="ORY18856.1"/>
    </source>
</evidence>
<gene>
    <name evidence="5" type="ORF">BCR34DRAFT_295774</name>
</gene>
<dbReference type="AlphaFoldDB" id="A0A1Y2A8L4"/>
<dbReference type="STRING" id="1231657.A0A1Y2A8L4"/>
<comment type="subcellular location">
    <subcellularLocation>
        <location evidence="1">Nucleus</location>
    </subcellularLocation>
</comment>
<evidence type="ECO:0000313" key="6">
    <source>
        <dbReference type="Proteomes" id="UP000193144"/>
    </source>
</evidence>